<evidence type="ECO:0000256" key="12">
    <source>
        <dbReference type="SAM" id="MobiDB-lite"/>
    </source>
</evidence>
<comment type="caution">
    <text evidence="14">The sequence shown here is derived from an EMBL/GenBank/DDBJ whole genome shotgun (WGS) entry which is preliminary data.</text>
</comment>
<dbReference type="EC" id="3.2.2.27" evidence="3"/>
<protein>
    <recommendedName>
        <fullName evidence="4">Type-4 uracil-DNA glycosylase</fullName>
        <ecNumber evidence="3">3.2.2.27</ecNumber>
    </recommendedName>
</protein>
<dbReference type="SUPFAM" id="SSF52141">
    <property type="entry name" value="Uracil-DNA glycosylase-like"/>
    <property type="match status" value="1"/>
</dbReference>
<keyword evidence="7" id="KW-0227">DNA damage</keyword>
<evidence type="ECO:0000256" key="6">
    <source>
        <dbReference type="ARBA" id="ARBA00022723"/>
    </source>
</evidence>
<dbReference type="OrthoDB" id="5290748at2"/>
<dbReference type="CDD" id="cd10030">
    <property type="entry name" value="UDG-F4_TTUDGA_SPO1dp_like"/>
    <property type="match status" value="1"/>
</dbReference>
<proteinExistence type="inferred from homology"/>
<evidence type="ECO:0000256" key="11">
    <source>
        <dbReference type="ARBA" id="ARBA00023204"/>
    </source>
</evidence>
<keyword evidence="8" id="KW-0378">Hydrolase</keyword>
<evidence type="ECO:0000259" key="13">
    <source>
        <dbReference type="SMART" id="SM00986"/>
    </source>
</evidence>
<keyword evidence="9" id="KW-0408">Iron</keyword>
<dbReference type="GO" id="GO:0046872">
    <property type="term" value="F:metal ion binding"/>
    <property type="evidence" value="ECO:0007669"/>
    <property type="project" value="UniProtKB-KW"/>
</dbReference>
<evidence type="ECO:0000313" key="14">
    <source>
        <dbReference type="EMBL" id="RRI05825.1"/>
    </source>
</evidence>
<feature type="region of interest" description="Disordered" evidence="12">
    <location>
        <begin position="35"/>
        <end position="105"/>
    </location>
</feature>
<evidence type="ECO:0000256" key="7">
    <source>
        <dbReference type="ARBA" id="ARBA00022763"/>
    </source>
</evidence>
<dbReference type="InterPro" id="IPR036895">
    <property type="entry name" value="Uracil-DNA_glycosylase-like_sf"/>
</dbReference>
<dbReference type="GO" id="GO:0051539">
    <property type="term" value="F:4 iron, 4 sulfur cluster binding"/>
    <property type="evidence" value="ECO:0007669"/>
    <property type="project" value="UniProtKB-KW"/>
</dbReference>
<gene>
    <name evidence="14" type="ORF">EH240_04580</name>
</gene>
<evidence type="ECO:0000256" key="5">
    <source>
        <dbReference type="ARBA" id="ARBA00022485"/>
    </source>
</evidence>
<feature type="domain" description="Uracil-DNA glycosylase-like" evidence="13">
    <location>
        <begin position="146"/>
        <end position="297"/>
    </location>
</feature>
<reference evidence="14 15" key="1">
    <citation type="submission" date="2018-11" db="EMBL/GenBank/DDBJ databases">
        <title>the genome of Mesorhizobium tamadayense DSM 28320.</title>
        <authorList>
            <person name="Gao J."/>
        </authorList>
    </citation>
    <scope>NUCLEOTIDE SEQUENCE [LARGE SCALE GENOMIC DNA]</scope>
    <source>
        <strain evidence="14 15">DSM 28320</strain>
    </source>
</reference>
<dbReference type="PANTHER" id="PTHR33693">
    <property type="entry name" value="TYPE-5 URACIL-DNA GLYCOSYLASE"/>
    <property type="match status" value="1"/>
</dbReference>
<evidence type="ECO:0000256" key="4">
    <source>
        <dbReference type="ARBA" id="ARBA00019403"/>
    </source>
</evidence>
<evidence type="ECO:0000256" key="3">
    <source>
        <dbReference type="ARBA" id="ARBA00012030"/>
    </source>
</evidence>
<dbReference type="Pfam" id="PF03167">
    <property type="entry name" value="UDG"/>
    <property type="match status" value="1"/>
</dbReference>
<keyword evidence="6" id="KW-0479">Metal-binding</keyword>
<accession>A0A3P3G4N8</accession>
<name>A0A3P3G4N8_9HYPH</name>
<dbReference type="InterPro" id="IPR005273">
    <property type="entry name" value="Ura-DNA_glyco_family4"/>
</dbReference>
<evidence type="ECO:0000256" key="9">
    <source>
        <dbReference type="ARBA" id="ARBA00023004"/>
    </source>
</evidence>
<evidence type="ECO:0000313" key="15">
    <source>
        <dbReference type="Proteomes" id="UP000273786"/>
    </source>
</evidence>
<dbReference type="InterPro" id="IPR051536">
    <property type="entry name" value="UDG_Type-4/5"/>
</dbReference>
<dbReference type="SMART" id="SM00987">
    <property type="entry name" value="UreE_C"/>
    <property type="match status" value="1"/>
</dbReference>
<comment type="catalytic activity">
    <reaction evidence="1">
        <text>Hydrolyzes single-stranded DNA or mismatched double-stranded DNA and polynucleotides, releasing free uracil.</text>
        <dbReference type="EC" id="3.2.2.27"/>
    </reaction>
</comment>
<dbReference type="GO" id="GO:0006281">
    <property type="term" value="P:DNA repair"/>
    <property type="evidence" value="ECO:0007669"/>
    <property type="project" value="UniProtKB-KW"/>
</dbReference>
<evidence type="ECO:0000256" key="8">
    <source>
        <dbReference type="ARBA" id="ARBA00022801"/>
    </source>
</evidence>
<dbReference type="PANTHER" id="PTHR33693:SF1">
    <property type="entry name" value="TYPE-4 URACIL-DNA GLYCOSYLASE"/>
    <property type="match status" value="1"/>
</dbReference>
<dbReference type="AlphaFoldDB" id="A0A3P3G4N8"/>
<evidence type="ECO:0000256" key="10">
    <source>
        <dbReference type="ARBA" id="ARBA00023014"/>
    </source>
</evidence>
<comment type="similarity">
    <text evidence="2">Belongs to the uracil-DNA glycosylase (UDG) superfamily. Type 4 (UDGa) family.</text>
</comment>
<dbReference type="EMBL" id="RQXT01000004">
    <property type="protein sequence ID" value="RRI05825.1"/>
    <property type="molecule type" value="Genomic_DNA"/>
</dbReference>
<keyword evidence="10" id="KW-0411">Iron-sulfur</keyword>
<dbReference type="Gene3D" id="3.40.470.10">
    <property type="entry name" value="Uracil-DNA glycosylase-like domain"/>
    <property type="match status" value="1"/>
</dbReference>
<evidence type="ECO:0000256" key="2">
    <source>
        <dbReference type="ARBA" id="ARBA00006521"/>
    </source>
</evidence>
<dbReference type="SMART" id="SM00986">
    <property type="entry name" value="UDG"/>
    <property type="match status" value="1"/>
</dbReference>
<keyword evidence="15" id="KW-1185">Reference proteome</keyword>
<dbReference type="GO" id="GO:0004844">
    <property type="term" value="F:uracil DNA N-glycosylase activity"/>
    <property type="evidence" value="ECO:0007669"/>
    <property type="project" value="UniProtKB-EC"/>
</dbReference>
<dbReference type="RefSeq" id="WP_124996237.1">
    <property type="nucleotide sequence ID" value="NZ_RQXT01000004.1"/>
</dbReference>
<sequence>MTVASPNNPIDIAELLAFYASAGVDEALQDTPINRFAEVKPKPAERAPAAAAPVRESRPQQRPASEPGFDASRAAERPAASPGLDASQVPDAPRRPTLTTATVPDEGQIMLARQLAASASTLEELRQHMAAFDGCNLKLTAKNLVFADGNPNADLMLVGEAPGRDEDLEGLPFVGRSGRLLDRMLAAIGLDRNSAYIANVIPWRPPGNRTPTPHETEICRPFIERQIELVNPKVLVNLGGPSAKTLLNTTEGILRLRGNWRVHTTGSGIAIPAMPTLHPAYLLRTPAHKKLAWRDFLEVKAKLRELG</sequence>
<dbReference type="InterPro" id="IPR005122">
    <property type="entry name" value="Uracil-DNA_glycosylase-like"/>
</dbReference>
<keyword evidence="5" id="KW-0004">4Fe-4S</keyword>
<organism evidence="14 15">
    <name type="scientific">Mesorhizobium tamadayense</name>
    <dbReference type="NCBI Taxonomy" id="425306"/>
    <lineage>
        <taxon>Bacteria</taxon>
        <taxon>Pseudomonadati</taxon>
        <taxon>Pseudomonadota</taxon>
        <taxon>Alphaproteobacteria</taxon>
        <taxon>Hyphomicrobiales</taxon>
        <taxon>Phyllobacteriaceae</taxon>
        <taxon>Mesorhizobium</taxon>
    </lineage>
</organism>
<evidence type="ECO:0000256" key="1">
    <source>
        <dbReference type="ARBA" id="ARBA00001400"/>
    </source>
</evidence>
<keyword evidence="11" id="KW-0234">DNA repair</keyword>
<dbReference type="Proteomes" id="UP000273786">
    <property type="component" value="Unassembled WGS sequence"/>
</dbReference>
<dbReference type="NCBIfam" id="TIGR00758">
    <property type="entry name" value="UDG_fam4"/>
    <property type="match status" value="1"/>
</dbReference>